<evidence type="ECO:0000259" key="3">
    <source>
        <dbReference type="Pfam" id="PF14893"/>
    </source>
</evidence>
<proteinExistence type="inferred from homology"/>
<dbReference type="GO" id="GO:0007127">
    <property type="term" value="P:meiosis I"/>
    <property type="evidence" value="ECO:0007669"/>
    <property type="project" value="Ensembl"/>
</dbReference>
<reference evidence="6" key="1">
    <citation type="submission" date="2011-11" db="EMBL/GenBank/DDBJ databases">
        <title>The Draft Genome of Spermophilus tridecemlineatus.</title>
        <authorList>
            <consortium name="The Broad Institute Genome Assembly &amp; Analysis Group"/>
            <consortium name="Computational R&amp;D Group"/>
            <consortium name="and Sequencing Platform"/>
            <person name="Di Palma F."/>
            <person name="Alfoldi J."/>
            <person name="Johnson J."/>
            <person name="Berlin A."/>
            <person name="Gnerre S."/>
            <person name="Jaffe D."/>
            <person name="MacCallum I."/>
            <person name="Young S."/>
            <person name="Walker B.J."/>
            <person name="Lindblad-Toh K."/>
        </authorList>
    </citation>
    <scope>NUCLEOTIDE SEQUENCE [LARGE SCALE GENOMIC DNA]</scope>
</reference>
<accession>A0A287CVS3</accession>
<dbReference type="GO" id="GO:0005634">
    <property type="term" value="C:nucleus"/>
    <property type="evidence" value="ECO:0007669"/>
    <property type="project" value="Ensembl"/>
</dbReference>
<protein>
    <submittedName>
        <fullName evidence="5">PNMA family member 5</fullName>
    </submittedName>
</protein>
<dbReference type="GeneTree" id="ENSGT01030000234522"/>
<reference evidence="5" key="2">
    <citation type="submission" date="2025-08" db="UniProtKB">
        <authorList>
            <consortium name="Ensembl"/>
        </authorList>
    </citation>
    <scope>IDENTIFICATION</scope>
</reference>
<dbReference type="GO" id="GO:0042802">
    <property type="term" value="F:identical protein binding"/>
    <property type="evidence" value="ECO:0007669"/>
    <property type="project" value="Ensembl"/>
</dbReference>
<dbReference type="InParanoid" id="A0A287CVS3"/>
<evidence type="ECO:0000313" key="5">
    <source>
        <dbReference type="Ensembl" id="ENSSTOP00000025368.1"/>
    </source>
</evidence>
<dbReference type="Ensembl" id="ENSSTOT00000034707.1">
    <property type="protein sequence ID" value="ENSSTOP00000025368.1"/>
    <property type="gene ID" value="ENSSTOG00000034147.1"/>
</dbReference>
<sequence length="594" mass="66698">MAVTLLEDWCKGMDLDPRKALLIVGIPMECTEAEIKETLKAGLHPLCTYRMLGRIFRREDNAKAVFIELADTVNYAAIPSQIPGKGGAWEVVVKPRNPDDEFINRLTYFLKDEGRRMVDVAKTLGYSTLPIESIEPEDLDQVKPPVFQPLRENMWYRKLKVFSGGALPGSGEESFEAWLEQVTEMMQMWQVSEIEKRRRLLESLRGPALSIMRVLLANNDSMTVEQCLDALKQIFGNKEDCRTSQFRFLQTSQKSAEKISAFLLRLEPLLQKAVQQSPLSVQSTDMIRLKHILARASMTAALRGKLELLDQRGCPPTFLELMKLIRDEEEWETTMAVMKEKQRQVGRGYSAVQVTMQAGCFSENSTQTAQEDVSPSLKRRRLSCELCTMGKGHGQAECPKAEDQSPPMLRPKIAEEGSGNEEGAGGMSHPNQQAQVKAPLPFPVGRDSIEQDKSTCISGKAQCRARRKCHRPKQGAATPCTWESQASHRDPSDTEYEDSETVGSDMHVCNVIWPPPSSYTTDSELTMPTRHQDTWSVEEPALGPSVSEGANSSEEELQDREVMLRRGGRRVQPVFRIIYTALGEPQEGSTLEPF</sequence>
<comment type="similarity">
    <text evidence="1">Belongs to the PNMA family.</text>
</comment>
<dbReference type="Proteomes" id="UP000005215">
    <property type="component" value="Unassembled WGS sequence"/>
</dbReference>
<dbReference type="PANTHER" id="PTHR23095">
    <property type="entry name" value="PARANEOPLASTIC ANTIGEN"/>
    <property type="match status" value="1"/>
</dbReference>
<feature type="region of interest" description="Disordered" evidence="2">
    <location>
        <begin position="391"/>
        <end position="434"/>
    </location>
</feature>
<dbReference type="InterPro" id="IPR048271">
    <property type="entry name" value="PNMA_N"/>
</dbReference>
<feature type="region of interest" description="Disordered" evidence="2">
    <location>
        <begin position="474"/>
        <end position="503"/>
    </location>
</feature>
<organism evidence="5 6">
    <name type="scientific">Ictidomys tridecemlineatus</name>
    <name type="common">Thirteen-lined ground squirrel</name>
    <name type="synonym">Spermophilus tridecemlineatus</name>
    <dbReference type="NCBI Taxonomy" id="43179"/>
    <lineage>
        <taxon>Eukaryota</taxon>
        <taxon>Metazoa</taxon>
        <taxon>Chordata</taxon>
        <taxon>Craniata</taxon>
        <taxon>Vertebrata</taxon>
        <taxon>Euteleostomi</taxon>
        <taxon>Mammalia</taxon>
        <taxon>Eutheria</taxon>
        <taxon>Euarchontoglires</taxon>
        <taxon>Glires</taxon>
        <taxon>Rodentia</taxon>
        <taxon>Sciuromorpha</taxon>
        <taxon>Sciuridae</taxon>
        <taxon>Xerinae</taxon>
        <taxon>Marmotini</taxon>
        <taxon>Ictidomys</taxon>
    </lineage>
</organism>
<feature type="domain" description="Paraneoplastic antigen Ma-like C-terminal" evidence="3">
    <location>
        <begin position="162"/>
        <end position="322"/>
    </location>
</feature>
<dbReference type="Pfam" id="PF20846">
    <property type="entry name" value="PNMA_N"/>
    <property type="match status" value="1"/>
</dbReference>
<dbReference type="Pfam" id="PF14893">
    <property type="entry name" value="PNMA"/>
    <property type="match status" value="1"/>
</dbReference>
<dbReference type="PANTHER" id="PTHR23095:SF4">
    <property type="entry name" value="PARANEOPLASTIC ANTIGEN-LIKE PROTEIN 5"/>
    <property type="match status" value="1"/>
</dbReference>
<dbReference type="GO" id="GO:0072687">
    <property type="term" value="C:meiotic spindle"/>
    <property type="evidence" value="ECO:0007669"/>
    <property type="project" value="Ensembl"/>
</dbReference>
<evidence type="ECO:0000256" key="1">
    <source>
        <dbReference type="ARBA" id="ARBA00007024"/>
    </source>
</evidence>
<dbReference type="GO" id="GO:0005938">
    <property type="term" value="C:cell cortex"/>
    <property type="evidence" value="ECO:0007669"/>
    <property type="project" value="Ensembl"/>
</dbReference>
<name>A0A287CVS3_ICTTR</name>
<dbReference type="InterPro" id="IPR048270">
    <property type="entry name" value="PNMA_C"/>
</dbReference>
<keyword evidence="6" id="KW-1185">Reference proteome</keyword>
<dbReference type="FunCoup" id="A0A287CVS3">
    <property type="interactions" value="24"/>
</dbReference>
<evidence type="ECO:0000256" key="2">
    <source>
        <dbReference type="SAM" id="MobiDB-lite"/>
    </source>
</evidence>
<gene>
    <name evidence="5" type="primary">PNMA5</name>
</gene>
<evidence type="ECO:0000259" key="4">
    <source>
        <dbReference type="Pfam" id="PF20846"/>
    </source>
</evidence>
<dbReference type="GO" id="GO:0043491">
    <property type="term" value="P:phosphatidylinositol 3-kinase/protein kinase B signal transduction"/>
    <property type="evidence" value="ECO:0007669"/>
    <property type="project" value="Ensembl"/>
</dbReference>
<dbReference type="EMBL" id="AGTP01098209">
    <property type="status" value="NOT_ANNOTATED_CDS"/>
    <property type="molecule type" value="Genomic_DNA"/>
</dbReference>
<reference evidence="5" key="3">
    <citation type="submission" date="2025-09" db="UniProtKB">
        <authorList>
            <consortium name="Ensembl"/>
        </authorList>
    </citation>
    <scope>IDENTIFICATION</scope>
</reference>
<dbReference type="AlphaFoldDB" id="A0A287CVS3"/>
<feature type="domain" description="Paraneoplastic antigen Ma-like N-terminal" evidence="4">
    <location>
        <begin position="1"/>
        <end position="92"/>
    </location>
</feature>
<dbReference type="STRING" id="43179.ENSSTOP00000025368"/>
<dbReference type="InterPro" id="IPR026523">
    <property type="entry name" value="PNMA"/>
</dbReference>
<evidence type="ECO:0000313" key="6">
    <source>
        <dbReference type="Proteomes" id="UP000005215"/>
    </source>
</evidence>